<dbReference type="Proteomes" id="UP000265520">
    <property type="component" value="Unassembled WGS sequence"/>
</dbReference>
<proteinExistence type="predicted"/>
<feature type="compositionally biased region" description="Basic and acidic residues" evidence="1">
    <location>
        <begin position="1"/>
        <end position="24"/>
    </location>
</feature>
<name>A0A392WDJ2_9FABA</name>
<protein>
    <submittedName>
        <fullName evidence="2">Uncharacterized protein</fullName>
    </submittedName>
</protein>
<sequence length="50" mass="5682">RERSKPKERKVDSTARERERERRAAASGSNSGVVRSAVYSSDGGEVQRWF</sequence>
<accession>A0A392WDJ2</accession>
<dbReference type="AlphaFoldDB" id="A0A392WDJ2"/>
<organism evidence="2 3">
    <name type="scientific">Trifolium medium</name>
    <dbReference type="NCBI Taxonomy" id="97028"/>
    <lineage>
        <taxon>Eukaryota</taxon>
        <taxon>Viridiplantae</taxon>
        <taxon>Streptophyta</taxon>
        <taxon>Embryophyta</taxon>
        <taxon>Tracheophyta</taxon>
        <taxon>Spermatophyta</taxon>
        <taxon>Magnoliopsida</taxon>
        <taxon>eudicotyledons</taxon>
        <taxon>Gunneridae</taxon>
        <taxon>Pentapetalae</taxon>
        <taxon>rosids</taxon>
        <taxon>fabids</taxon>
        <taxon>Fabales</taxon>
        <taxon>Fabaceae</taxon>
        <taxon>Papilionoideae</taxon>
        <taxon>50 kb inversion clade</taxon>
        <taxon>NPAAA clade</taxon>
        <taxon>Hologalegina</taxon>
        <taxon>IRL clade</taxon>
        <taxon>Trifolieae</taxon>
        <taxon>Trifolium</taxon>
    </lineage>
</organism>
<keyword evidence="3" id="KW-1185">Reference proteome</keyword>
<evidence type="ECO:0000313" key="3">
    <source>
        <dbReference type="Proteomes" id="UP000265520"/>
    </source>
</evidence>
<reference evidence="2 3" key="1">
    <citation type="journal article" date="2018" name="Front. Plant Sci.">
        <title>Red Clover (Trifolium pratense) and Zigzag Clover (T. medium) - A Picture of Genomic Similarities and Differences.</title>
        <authorList>
            <person name="Dluhosova J."/>
            <person name="Istvanek J."/>
            <person name="Nedelnik J."/>
            <person name="Repkova J."/>
        </authorList>
    </citation>
    <scope>NUCLEOTIDE SEQUENCE [LARGE SCALE GENOMIC DNA]</scope>
    <source>
        <strain evidence="3">cv. 10/8</strain>
        <tissue evidence="2">Leaf</tissue>
    </source>
</reference>
<dbReference type="EMBL" id="LXQA011451895">
    <property type="protein sequence ID" value="MCI97712.1"/>
    <property type="molecule type" value="Genomic_DNA"/>
</dbReference>
<feature type="non-terminal residue" evidence="2">
    <location>
        <position position="1"/>
    </location>
</feature>
<evidence type="ECO:0000313" key="2">
    <source>
        <dbReference type="EMBL" id="MCI97712.1"/>
    </source>
</evidence>
<feature type="region of interest" description="Disordered" evidence="1">
    <location>
        <begin position="1"/>
        <end position="50"/>
    </location>
</feature>
<comment type="caution">
    <text evidence="2">The sequence shown here is derived from an EMBL/GenBank/DDBJ whole genome shotgun (WGS) entry which is preliminary data.</text>
</comment>
<evidence type="ECO:0000256" key="1">
    <source>
        <dbReference type="SAM" id="MobiDB-lite"/>
    </source>
</evidence>